<dbReference type="RefSeq" id="XP_001800908.1">
    <property type="nucleotide sequence ID" value="XM_001800856.1"/>
</dbReference>
<name>A0A7U2FGD7_PHANO</name>
<dbReference type="AlphaFoldDB" id="A0A7U2FGD7"/>
<dbReference type="EMBL" id="CP069039">
    <property type="protein sequence ID" value="QRD04708.1"/>
    <property type="molecule type" value="Genomic_DNA"/>
</dbReference>
<dbReference type="KEGG" id="pno:SNOG_10645"/>
<organism evidence="2 3">
    <name type="scientific">Phaeosphaeria nodorum (strain SN15 / ATCC MYA-4574 / FGSC 10173)</name>
    <name type="common">Glume blotch fungus</name>
    <name type="synonym">Parastagonospora nodorum</name>
    <dbReference type="NCBI Taxonomy" id="321614"/>
    <lineage>
        <taxon>Eukaryota</taxon>
        <taxon>Fungi</taxon>
        <taxon>Dikarya</taxon>
        <taxon>Ascomycota</taxon>
        <taxon>Pezizomycotina</taxon>
        <taxon>Dothideomycetes</taxon>
        <taxon>Pleosporomycetidae</taxon>
        <taxon>Pleosporales</taxon>
        <taxon>Pleosporineae</taxon>
        <taxon>Phaeosphaeriaceae</taxon>
        <taxon>Parastagonospora</taxon>
    </lineage>
</organism>
<sequence length="163" mass="18397">MIMLYVILSEETSQATRPSSQLFRESFNAREQARHIASLPHVGDLQPVKRPSKLSCCTVWGRGKVYPKREGFRQAICAGHIFPAPRRLQSNCTQSAGGPVGPIHRCPSHKRGPHLLLQLGNILPDSSNSTVPRRCMSFLTDREQGPRYSQTRHYGSWKSFQRS</sequence>
<protein>
    <submittedName>
        <fullName evidence="2">Uncharacterized protein</fullName>
    </submittedName>
</protein>
<feature type="compositionally biased region" description="Polar residues" evidence="1">
    <location>
        <begin position="147"/>
        <end position="163"/>
    </location>
</feature>
<dbReference type="Proteomes" id="UP000663193">
    <property type="component" value="Chromosome 17"/>
</dbReference>
<proteinExistence type="predicted"/>
<reference evidence="3" key="1">
    <citation type="journal article" date="2021" name="BMC Genomics">
        <title>Chromosome-level genome assembly and manually-curated proteome of model necrotroph Parastagonospora nodorum Sn15 reveals a genome-wide trove of candidate effector homologs, and redundancy of virulence-related functions within an accessory chromosome.</title>
        <authorList>
            <person name="Bertazzoni S."/>
            <person name="Jones D.A.B."/>
            <person name="Phan H.T."/>
            <person name="Tan K.-C."/>
            <person name="Hane J.K."/>
        </authorList>
    </citation>
    <scope>NUCLEOTIDE SEQUENCE [LARGE SCALE GENOMIC DNA]</scope>
    <source>
        <strain evidence="3">SN15 / ATCC MYA-4574 / FGSC 10173)</strain>
    </source>
</reference>
<feature type="region of interest" description="Disordered" evidence="1">
    <location>
        <begin position="144"/>
        <end position="163"/>
    </location>
</feature>
<evidence type="ECO:0000313" key="3">
    <source>
        <dbReference type="Proteomes" id="UP000663193"/>
    </source>
</evidence>
<dbReference type="VEuPathDB" id="FungiDB:JI435_106450"/>
<accession>A0A7U2FGD7</accession>
<keyword evidence="3" id="KW-1185">Reference proteome</keyword>
<evidence type="ECO:0000313" key="2">
    <source>
        <dbReference type="EMBL" id="QRD04708.1"/>
    </source>
</evidence>
<evidence type="ECO:0000256" key="1">
    <source>
        <dbReference type="SAM" id="MobiDB-lite"/>
    </source>
</evidence>
<gene>
    <name evidence="2" type="ORF">JI435_106450</name>
</gene>